<evidence type="ECO:0000256" key="1">
    <source>
        <dbReference type="SAM" id="MobiDB-lite"/>
    </source>
</evidence>
<evidence type="ECO:0000313" key="2">
    <source>
        <dbReference type="EMBL" id="KAK1370581.1"/>
    </source>
</evidence>
<feature type="compositionally biased region" description="Low complexity" evidence="1">
    <location>
        <begin position="88"/>
        <end position="100"/>
    </location>
</feature>
<accession>A0AAD8HNV7</accession>
<protein>
    <submittedName>
        <fullName evidence="2">Uncharacterized protein</fullName>
    </submittedName>
</protein>
<sequence length="199" mass="21769">MPCIHGCQAILSINAAPESFVDEYFKKTTYLKSYSYLMSPMKGSKEWPLAKQVKLLPPKARRMPGRPKKHRRREADEVGGGCRLSKKTAGAQSSTGAQSSPGVGQAKKRDQSSPQAPSTQEVPTEAAQKKRRGRPPKTSNTQVQIRKMPAGMGVFTGDDGHTYMSSSRSTVRLTDSEPNTTTQDAEQVSRQPSKSRSTV</sequence>
<reference evidence="2" key="2">
    <citation type="submission" date="2023-05" db="EMBL/GenBank/DDBJ databases">
        <authorList>
            <person name="Schelkunov M.I."/>
        </authorList>
    </citation>
    <scope>NUCLEOTIDE SEQUENCE</scope>
    <source>
        <strain evidence="2">Hsosn_3</strain>
        <tissue evidence="2">Leaf</tissue>
    </source>
</reference>
<feature type="region of interest" description="Disordered" evidence="1">
    <location>
        <begin position="53"/>
        <end position="199"/>
    </location>
</feature>
<proteinExistence type="predicted"/>
<dbReference type="EMBL" id="JAUIZM010000008">
    <property type="protein sequence ID" value="KAK1370581.1"/>
    <property type="molecule type" value="Genomic_DNA"/>
</dbReference>
<feature type="compositionally biased region" description="Basic residues" evidence="1">
    <location>
        <begin position="59"/>
        <end position="72"/>
    </location>
</feature>
<gene>
    <name evidence="2" type="ORF">POM88_036673</name>
</gene>
<evidence type="ECO:0000313" key="3">
    <source>
        <dbReference type="Proteomes" id="UP001237642"/>
    </source>
</evidence>
<feature type="compositionally biased region" description="Polar residues" evidence="1">
    <location>
        <begin position="112"/>
        <end position="122"/>
    </location>
</feature>
<name>A0AAD8HNV7_9APIA</name>
<comment type="caution">
    <text evidence="2">The sequence shown here is derived from an EMBL/GenBank/DDBJ whole genome shotgun (WGS) entry which is preliminary data.</text>
</comment>
<keyword evidence="3" id="KW-1185">Reference proteome</keyword>
<dbReference type="AlphaFoldDB" id="A0AAD8HNV7"/>
<organism evidence="2 3">
    <name type="scientific">Heracleum sosnowskyi</name>
    <dbReference type="NCBI Taxonomy" id="360622"/>
    <lineage>
        <taxon>Eukaryota</taxon>
        <taxon>Viridiplantae</taxon>
        <taxon>Streptophyta</taxon>
        <taxon>Embryophyta</taxon>
        <taxon>Tracheophyta</taxon>
        <taxon>Spermatophyta</taxon>
        <taxon>Magnoliopsida</taxon>
        <taxon>eudicotyledons</taxon>
        <taxon>Gunneridae</taxon>
        <taxon>Pentapetalae</taxon>
        <taxon>asterids</taxon>
        <taxon>campanulids</taxon>
        <taxon>Apiales</taxon>
        <taxon>Apiaceae</taxon>
        <taxon>Apioideae</taxon>
        <taxon>apioid superclade</taxon>
        <taxon>Tordylieae</taxon>
        <taxon>Tordyliinae</taxon>
        <taxon>Heracleum</taxon>
    </lineage>
</organism>
<reference evidence="2" key="1">
    <citation type="submission" date="2023-02" db="EMBL/GenBank/DDBJ databases">
        <title>Genome of toxic invasive species Heracleum sosnowskyi carries increased number of genes despite the absence of recent whole-genome duplications.</title>
        <authorList>
            <person name="Schelkunov M."/>
            <person name="Shtratnikova V."/>
            <person name="Makarenko M."/>
            <person name="Klepikova A."/>
            <person name="Omelchenko D."/>
            <person name="Novikova G."/>
            <person name="Obukhova E."/>
            <person name="Bogdanov V."/>
            <person name="Penin A."/>
            <person name="Logacheva M."/>
        </authorList>
    </citation>
    <scope>NUCLEOTIDE SEQUENCE</scope>
    <source>
        <strain evidence="2">Hsosn_3</strain>
        <tissue evidence="2">Leaf</tissue>
    </source>
</reference>
<feature type="compositionally biased region" description="Polar residues" evidence="1">
    <location>
        <begin position="163"/>
        <end position="199"/>
    </location>
</feature>
<dbReference type="Proteomes" id="UP001237642">
    <property type="component" value="Unassembled WGS sequence"/>
</dbReference>